<evidence type="ECO:0000313" key="5">
    <source>
        <dbReference type="RefSeq" id="XP_035827788.1"/>
    </source>
</evidence>
<dbReference type="GeneID" id="101862210"/>
<feature type="region of interest" description="Disordered" evidence="1">
    <location>
        <begin position="1"/>
        <end position="47"/>
    </location>
</feature>
<protein>
    <submittedName>
        <fullName evidence="3 4">Uncharacterized protein LOC101862210</fullName>
    </submittedName>
</protein>
<evidence type="ECO:0000313" key="6">
    <source>
        <dbReference type="RefSeq" id="XP_035827789.1"/>
    </source>
</evidence>
<gene>
    <name evidence="3 4 5 6" type="primary">LOC101862210</name>
</gene>
<dbReference type="RefSeq" id="XP_035827789.1">
    <property type="nucleotide sequence ID" value="XM_035971896.1"/>
</dbReference>
<feature type="compositionally biased region" description="Polar residues" evidence="1">
    <location>
        <begin position="37"/>
        <end position="47"/>
    </location>
</feature>
<dbReference type="RefSeq" id="XP_035827788.1">
    <property type="nucleotide sequence ID" value="XM_035971895.1"/>
</dbReference>
<accession>A0ABM1VZE4</accession>
<sequence>MSGILSWFRKENKGVGETENPKSESDTDNVSHKGKTEQVQAPTSTDSLQDRVGVDLVVDSHVAEYFKDFPEPYREKAIQRFSKREGLFRWEIFRRAAMEREMESARRGVFLEDRREWLQQREELEQKHVEKLTMEASQVRDEKDIPAWEKFVLQYVPLQDDETMGWKLITVVNFSLLGAALMWQGFKFRRSNPHLERWRIYMQLSGSAGLCCLCQVGAVYRLMDWGIFDRSIDKRDAVTRVFDDAKDDAENLLNLFRGKGS</sequence>
<evidence type="ECO:0000313" key="3">
    <source>
        <dbReference type="RefSeq" id="XP_012942454.1"/>
    </source>
</evidence>
<evidence type="ECO:0000313" key="4">
    <source>
        <dbReference type="RefSeq" id="XP_035827787.1"/>
    </source>
</evidence>
<name>A0ABM1VZE4_APLCA</name>
<dbReference type="RefSeq" id="XP_012942454.1">
    <property type="nucleotide sequence ID" value="XM_013087000.2"/>
</dbReference>
<proteinExistence type="predicted"/>
<organism evidence="2 4">
    <name type="scientific">Aplysia californica</name>
    <name type="common">California sea hare</name>
    <dbReference type="NCBI Taxonomy" id="6500"/>
    <lineage>
        <taxon>Eukaryota</taxon>
        <taxon>Metazoa</taxon>
        <taxon>Spiralia</taxon>
        <taxon>Lophotrochozoa</taxon>
        <taxon>Mollusca</taxon>
        <taxon>Gastropoda</taxon>
        <taxon>Heterobranchia</taxon>
        <taxon>Euthyneura</taxon>
        <taxon>Tectipleura</taxon>
        <taxon>Aplysiida</taxon>
        <taxon>Aplysioidea</taxon>
        <taxon>Aplysiidae</taxon>
        <taxon>Aplysia</taxon>
    </lineage>
</organism>
<dbReference type="Proteomes" id="UP000694888">
    <property type="component" value="Unplaced"/>
</dbReference>
<keyword evidence="2" id="KW-1185">Reference proteome</keyword>
<reference evidence="3 4" key="1">
    <citation type="submission" date="2025-05" db="UniProtKB">
        <authorList>
            <consortium name="RefSeq"/>
        </authorList>
    </citation>
    <scope>IDENTIFICATION</scope>
</reference>
<dbReference type="RefSeq" id="XP_035827787.1">
    <property type="nucleotide sequence ID" value="XM_035971894.1"/>
</dbReference>
<evidence type="ECO:0000313" key="2">
    <source>
        <dbReference type="Proteomes" id="UP000694888"/>
    </source>
</evidence>
<evidence type="ECO:0000256" key="1">
    <source>
        <dbReference type="SAM" id="MobiDB-lite"/>
    </source>
</evidence>
<feature type="compositionally biased region" description="Basic and acidic residues" evidence="1">
    <location>
        <begin position="8"/>
        <end position="36"/>
    </location>
</feature>